<dbReference type="InterPro" id="IPR051678">
    <property type="entry name" value="AGP_Transferase"/>
</dbReference>
<comment type="caution">
    <text evidence="2">The sequence shown here is derived from an EMBL/GenBank/DDBJ whole genome shotgun (WGS) entry which is preliminary data.</text>
</comment>
<accession>A0A5B2XMP5</accession>
<dbReference type="InterPro" id="IPR008271">
    <property type="entry name" value="Ser/Thr_kinase_AS"/>
</dbReference>
<protein>
    <submittedName>
        <fullName evidence="2">Phosphotransferase</fullName>
    </submittedName>
</protein>
<organism evidence="2 3">
    <name type="scientific">Solihabitans fulvus</name>
    <dbReference type="NCBI Taxonomy" id="1892852"/>
    <lineage>
        <taxon>Bacteria</taxon>
        <taxon>Bacillati</taxon>
        <taxon>Actinomycetota</taxon>
        <taxon>Actinomycetes</taxon>
        <taxon>Pseudonocardiales</taxon>
        <taxon>Pseudonocardiaceae</taxon>
        <taxon>Solihabitans</taxon>
    </lineage>
</organism>
<dbReference type="PROSITE" id="PS00108">
    <property type="entry name" value="PROTEIN_KINASE_ST"/>
    <property type="match status" value="1"/>
</dbReference>
<dbReference type="InterPro" id="IPR002575">
    <property type="entry name" value="Aminoglycoside_PTrfase"/>
</dbReference>
<evidence type="ECO:0000313" key="3">
    <source>
        <dbReference type="Proteomes" id="UP000323454"/>
    </source>
</evidence>
<dbReference type="PANTHER" id="PTHR21310">
    <property type="entry name" value="AMINOGLYCOSIDE PHOSPHOTRANSFERASE-RELATED-RELATED"/>
    <property type="match status" value="1"/>
</dbReference>
<evidence type="ECO:0000259" key="1">
    <source>
        <dbReference type="PROSITE" id="PS50011"/>
    </source>
</evidence>
<sequence>MTESVAVAGDAAALHAIMPAVLREFPIGARLVELTPAGRGAMGQVWRAVTERGAWAVKVLNDAPDLALLANELGLVARAGTVARSVPLLTSTGEAVLAVERDSGPPQHLRVAAWLDGEHPARPAQVAARVGELLARLHRVRAPYLVDDPRWFEDVPSQASWADLVEAFERVDPRCAEVLRAAVAGLAALGEVRPAPAADLICCHRDLKPANVLVRKDSTELVLLDWENAGAATPSRELAAVLMRWSRWSGEDRDPVAASALHDGYLAGGGTGRVSTLDDFGMFLADAANYLYAVASAELAAAGPPDRALLASLAAQVPEPERLAELVDLVS</sequence>
<reference evidence="2 3" key="1">
    <citation type="submission" date="2019-09" db="EMBL/GenBank/DDBJ databases">
        <title>Goodfellowia gen. nov., a new genus of the Pseudonocardineae related to Actinoalloteichus, containing Goodfellowia coeruleoviolacea gen. nov., comb. nov. gen. nov., comb. nov.</title>
        <authorList>
            <person name="Labeda D."/>
        </authorList>
    </citation>
    <scope>NUCLEOTIDE SEQUENCE [LARGE SCALE GENOMIC DNA]</scope>
    <source>
        <strain evidence="2 3">AN110305</strain>
    </source>
</reference>
<dbReference type="SUPFAM" id="SSF56112">
    <property type="entry name" value="Protein kinase-like (PK-like)"/>
    <property type="match status" value="1"/>
</dbReference>
<gene>
    <name evidence="2" type="ORF">F0L68_08080</name>
</gene>
<dbReference type="InterPro" id="IPR011009">
    <property type="entry name" value="Kinase-like_dom_sf"/>
</dbReference>
<keyword evidence="2" id="KW-0808">Transferase</keyword>
<dbReference type="GO" id="GO:0004672">
    <property type="term" value="F:protein kinase activity"/>
    <property type="evidence" value="ECO:0007669"/>
    <property type="project" value="InterPro"/>
</dbReference>
<dbReference type="EMBL" id="VUOB01000012">
    <property type="protein sequence ID" value="KAA2264189.1"/>
    <property type="molecule type" value="Genomic_DNA"/>
</dbReference>
<dbReference type="PROSITE" id="PS50011">
    <property type="entry name" value="PROTEIN_KINASE_DOM"/>
    <property type="match status" value="1"/>
</dbReference>
<dbReference type="AlphaFoldDB" id="A0A5B2XMP5"/>
<dbReference type="InterPro" id="IPR000719">
    <property type="entry name" value="Prot_kinase_dom"/>
</dbReference>
<dbReference type="Gene3D" id="3.90.1200.10">
    <property type="match status" value="1"/>
</dbReference>
<keyword evidence="3" id="KW-1185">Reference proteome</keyword>
<feature type="domain" description="Protein kinase" evidence="1">
    <location>
        <begin position="31"/>
        <end position="331"/>
    </location>
</feature>
<name>A0A5B2XMP5_9PSEU</name>
<dbReference type="GO" id="GO:0005524">
    <property type="term" value="F:ATP binding"/>
    <property type="evidence" value="ECO:0007669"/>
    <property type="project" value="InterPro"/>
</dbReference>
<proteinExistence type="predicted"/>
<dbReference type="OrthoDB" id="30633at2"/>
<reference evidence="2 3" key="2">
    <citation type="submission" date="2019-09" db="EMBL/GenBank/DDBJ databases">
        <authorList>
            <person name="Jin C."/>
        </authorList>
    </citation>
    <scope>NUCLEOTIDE SEQUENCE [LARGE SCALE GENOMIC DNA]</scope>
    <source>
        <strain evidence="2 3">AN110305</strain>
    </source>
</reference>
<evidence type="ECO:0000313" key="2">
    <source>
        <dbReference type="EMBL" id="KAA2264189.1"/>
    </source>
</evidence>
<dbReference type="RefSeq" id="WP_149848852.1">
    <property type="nucleotide sequence ID" value="NZ_VUOB01000012.1"/>
</dbReference>
<dbReference type="Proteomes" id="UP000323454">
    <property type="component" value="Unassembled WGS sequence"/>
</dbReference>
<dbReference type="Pfam" id="PF01636">
    <property type="entry name" value="APH"/>
    <property type="match status" value="1"/>
</dbReference>